<sequence length="62" mass="7476">MPQLSPMSWFMVIGIFLTCLICFAVMMWWVIESKYVVKRVKDNKPAIKKKQMKWGFNKMFLK</sequence>
<dbReference type="RefSeq" id="YP_009645797.1">
    <property type="nucleotide sequence ID" value="NC_042472.1"/>
</dbReference>
<reference evidence="2" key="1">
    <citation type="submission" date="2018-09" db="EMBL/GenBank/DDBJ databases">
        <authorList>
            <person name="Wu X.-P."/>
            <person name="Wu R.-W."/>
        </authorList>
    </citation>
    <scope>NUCLEOTIDE SEQUENCE</scope>
</reference>
<keyword evidence="1" id="KW-1133">Transmembrane helix</keyword>
<dbReference type="AlphaFoldDB" id="A0A4D5YG71"/>
<organism evidence="2">
    <name type="scientific">Acuticosta chinensis</name>
    <name type="common">Freshwater mussel</name>
    <name type="synonym">Unio chinensis</name>
    <dbReference type="NCBI Taxonomy" id="232576"/>
    <lineage>
        <taxon>Eukaryota</taxon>
        <taxon>Metazoa</taxon>
        <taxon>Spiralia</taxon>
        <taxon>Lophotrochozoa</taxon>
        <taxon>Mollusca</taxon>
        <taxon>Bivalvia</taxon>
        <taxon>Autobranchia</taxon>
        <taxon>Heteroconchia</taxon>
        <taxon>Palaeoheterodonta</taxon>
        <taxon>Unionida</taxon>
        <taxon>Unionoidea</taxon>
        <taxon>Unionidae</taxon>
        <taxon>Unioninae</taxon>
        <taxon>Acuticosta</taxon>
    </lineage>
</organism>
<keyword evidence="1" id="KW-0472">Membrane</keyword>
<feature type="transmembrane region" description="Helical" evidence="1">
    <location>
        <begin position="6"/>
        <end position="31"/>
    </location>
</feature>
<protein>
    <submittedName>
        <fullName evidence="2">ATP synthase F0 subunit 8</fullName>
    </submittedName>
</protein>
<keyword evidence="1" id="KW-0812">Transmembrane</keyword>
<dbReference type="EMBL" id="MH919390">
    <property type="protein sequence ID" value="QBS54522.1"/>
    <property type="molecule type" value="Genomic_DNA"/>
</dbReference>
<dbReference type="CTD" id="4509"/>
<name>A0A4D5YG71_ACUCH</name>
<keyword evidence="2" id="KW-0496">Mitochondrion</keyword>
<proteinExistence type="predicted"/>
<geneLocation type="mitochondrion" evidence="2"/>
<gene>
    <name evidence="2" type="primary">ATP8</name>
</gene>
<evidence type="ECO:0000256" key="1">
    <source>
        <dbReference type="SAM" id="Phobius"/>
    </source>
</evidence>
<dbReference type="GeneID" id="41698944"/>
<accession>A0A4D5YG71</accession>
<evidence type="ECO:0000313" key="2">
    <source>
        <dbReference type="EMBL" id="QBS54522.1"/>
    </source>
</evidence>